<reference evidence="2 3" key="1">
    <citation type="submission" date="2019-09" db="EMBL/GenBank/DDBJ databases">
        <title>Genome sequence and assembly of Adhaeribacter sp.</title>
        <authorList>
            <person name="Chhetri G."/>
        </authorList>
    </citation>
    <scope>NUCLEOTIDE SEQUENCE [LARGE SCALE GENOMIC DNA]</scope>
    <source>
        <strain evidence="2 3">DK36</strain>
    </source>
</reference>
<gene>
    <name evidence="2" type="ORF">F0145_07940</name>
</gene>
<dbReference type="RefSeq" id="WP_150087776.1">
    <property type="nucleotide sequence ID" value="NZ_VWSF01000004.1"/>
</dbReference>
<evidence type="ECO:0000256" key="1">
    <source>
        <dbReference type="SAM" id="SignalP"/>
    </source>
</evidence>
<feature type="signal peptide" evidence="1">
    <location>
        <begin position="1"/>
        <end position="25"/>
    </location>
</feature>
<dbReference type="Proteomes" id="UP000323426">
    <property type="component" value="Unassembled WGS sequence"/>
</dbReference>
<accession>A0A5M6DK26</accession>
<keyword evidence="1" id="KW-0732">Signal</keyword>
<proteinExistence type="predicted"/>
<keyword evidence="3" id="KW-1185">Reference proteome</keyword>
<sequence>MRLPQLFTCVGLAVALVISAGNTWALQAIGGKDKPKLSNKDNPKYKFHEAATLSGIEVKPNRKTGTFLLIFDQLLTEKGILQVKNTAGQVMFASTFLPALGGSTQTMDIGRLNPGLYSIEVKTSETTFWKKVRIRK</sequence>
<evidence type="ECO:0000313" key="2">
    <source>
        <dbReference type="EMBL" id="KAA5547858.1"/>
    </source>
</evidence>
<evidence type="ECO:0000313" key="3">
    <source>
        <dbReference type="Proteomes" id="UP000323426"/>
    </source>
</evidence>
<feature type="chain" id="PRO_5024310565" evidence="1">
    <location>
        <begin position="26"/>
        <end position="136"/>
    </location>
</feature>
<comment type="caution">
    <text evidence="2">The sequence shown here is derived from an EMBL/GenBank/DDBJ whole genome shotgun (WGS) entry which is preliminary data.</text>
</comment>
<protein>
    <submittedName>
        <fullName evidence="2">T9SS type A sorting domain-containing protein</fullName>
    </submittedName>
</protein>
<organism evidence="2 3">
    <name type="scientific">Adhaeribacter rhizoryzae</name>
    <dbReference type="NCBI Taxonomy" id="2607907"/>
    <lineage>
        <taxon>Bacteria</taxon>
        <taxon>Pseudomonadati</taxon>
        <taxon>Bacteroidota</taxon>
        <taxon>Cytophagia</taxon>
        <taxon>Cytophagales</taxon>
        <taxon>Hymenobacteraceae</taxon>
        <taxon>Adhaeribacter</taxon>
    </lineage>
</organism>
<dbReference type="AlphaFoldDB" id="A0A5M6DK26"/>
<dbReference type="EMBL" id="VWSF01000004">
    <property type="protein sequence ID" value="KAA5547858.1"/>
    <property type="molecule type" value="Genomic_DNA"/>
</dbReference>
<name>A0A5M6DK26_9BACT</name>